<evidence type="ECO:0000256" key="3">
    <source>
        <dbReference type="ARBA" id="ARBA00022963"/>
    </source>
</evidence>
<feature type="compositionally biased region" description="Polar residues" evidence="5">
    <location>
        <begin position="135"/>
        <end position="148"/>
    </location>
</feature>
<keyword evidence="2" id="KW-0378">Hydrolase</keyword>
<keyword evidence="3" id="KW-0442">Lipid degradation</keyword>
<dbReference type="GO" id="GO:0016042">
    <property type="term" value="P:lipid catabolic process"/>
    <property type="evidence" value="ECO:0007669"/>
    <property type="project" value="UniProtKB-KW"/>
</dbReference>
<evidence type="ECO:0000256" key="5">
    <source>
        <dbReference type="SAM" id="MobiDB-lite"/>
    </source>
</evidence>
<proteinExistence type="predicted"/>
<keyword evidence="7" id="KW-1185">Reference proteome</keyword>
<dbReference type="InterPro" id="IPR029058">
    <property type="entry name" value="AB_hydrolase_fold"/>
</dbReference>
<dbReference type="Pfam" id="PF03403">
    <property type="entry name" value="PAF-AH_p_II"/>
    <property type="match status" value="2"/>
</dbReference>
<feature type="region of interest" description="Disordered" evidence="5">
    <location>
        <begin position="437"/>
        <end position="500"/>
    </location>
</feature>
<evidence type="ECO:0000313" key="6">
    <source>
        <dbReference type="EMBL" id="KAK3742583.1"/>
    </source>
</evidence>
<dbReference type="SUPFAM" id="SSF53474">
    <property type="entry name" value="alpha/beta-Hydrolases"/>
    <property type="match status" value="2"/>
</dbReference>
<protein>
    <recommendedName>
        <fullName evidence="1">1-alkyl-2-acetylglycerophosphocholine esterase</fullName>
        <ecNumber evidence="1">3.1.1.47</ecNumber>
    </recommendedName>
</protein>
<dbReference type="PANTHER" id="PTHR10272">
    <property type="entry name" value="PLATELET-ACTIVATING FACTOR ACETYLHYDROLASE"/>
    <property type="match status" value="1"/>
</dbReference>
<sequence>MLCALSQFLNRNFNTTESLSALKSPISVPDPDTQNCSPEKAKNTFFPKFKISDKNRGGSRISLSKFFGLSATQDFKSFPNNEQYNNCFSDRLKYSNDSDKNTDCEDIDHASRTYCSTWSESCSDTGACRSNLMDQSMSHAQQEQQSRPPQGRAGSIRQHTRRHLPVPTGSHTVGCVDLMCDVADHGTFFRLFYPTNPTDIHKAYKQWPLWLPRKQYAHGYMYFLKKNLTIFGRVAHWLGGDVYVPVLWQAPLLQSKDNFPVIIVSHGIGGNRTTQSTYCSELASRGFVVAAVEHRDGTASMTLCLKEQVAKSIMHSYEVDKSRNNNDSKMVNKNDKDNYKQLLEYSDRTGSTRSDKQCEKEAELQRQQSLSVPPSQHLQDMQDEFSYANQMDEHEIDEYNDWAKHSKKFANNPARINSKAKISRTSSIHRGHITAKTASVTIDKEKDSSVSVNNAARTSAGKSSPTRPHKLQLGAFETQAENRSGVSGRGARLRQRREDRRRALRHNHSCSEDWRPFQHVEVWDDFNYRNGQMYHRAAEISDLLDELISMNEGSHINNALGFAFTTEQFKNRLDLTRVAVAGHSFGGAAALATLVTDDRFKVGLCLDSWMHPLDTFVYSNTYQPTLFLNMEQFQWQRNVKKMVRFQQALPQSDRPMLTVRGGCHQSMTDFQFMVPQVVGRLIDVCHTLQPAQCMSVVVDTSLAFLRKHLGLPMELHDKDVLDCKHPHLLPGTNVDLTTPDDGPTPP</sequence>
<evidence type="ECO:0000256" key="1">
    <source>
        <dbReference type="ARBA" id="ARBA00013201"/>
    </source>
</evidence>
<reference evidence="6" key="1">
    <citation type="journal article" date="2023" name="G3 (Bethesda)">
        <title>A reference genome for the long-term kleptoplast-retaining sea slug Elysia crispata morphotype clarki.</title>
        <authorList>
            <person name="Eastman K.E."/>
            <person name="Pendleton A.L."/>
            <person name="Shaikh M.A."/>
            <person name="Suttiyut T."/>
            <person name="Ogas R."/>
            <person name="Tomko P."/>
            <person name="Gavelis G."/>
            <person name="Widhalm J.R."/>
            <person name="Wisecaver J.H."/>
        </authorList>
    </citation>
    <scope>NUCLEOTIDE SEQUENCE</scope>
    <source>
        <strain evidence="6">ECLA1</strain>
    </source>
</reference>
<evidence type="ECO:0000313" key="7">
    <source>
        <dbReference type="Proteomes" id="UP001283361"/>
    </source>
</evidence>
<dbReference type="Proteomes" id="UP001283361">
    <property type="component" value="Unassembled WGS sequence"/>
</dbReference>
<dbReference type="PANTHER" id="PTHR10272:SF0">
    <property type="entry name" value="PLATELET-ACTIVATING FACTOR ACETYLHYDROLASE"/>
    <property type="match status" value="1"/>
</dbReference>
<dbReference type="Gene3D" id="3.40.50.1820">
    <property type="entry name" value="alpha/beta hydrolase"/>
    <property type="match status" value="2"/>
</dbReference>
<organism evidence="6 7">
    <name type="scientific">Elysia crispata</name>
    <name type="common">lettuce slug</name>
    <dbReference type="NCBI Taxonomy" id="231223"/>
    <lineage>
        <taxon>Eukaryota</taxon>
        <taxon>Metazoa</taxon>
        <taxon>Spiralia</taxon>
        <taxon>Lophotrochozoa</taxon>
        <taxon>Mollusca</taxon>
        <taxon>Gastropoda</taxon>
        <taxon>Heterobranchia</taxon>
        <taxon>Euthyneura</taxon>
        <taxon>Panpulmonata</taxon>
        <taxon>Sacoglossa</taxon>
        <taxon>Placobranchoidea</taxon>
        <taxon>Plakobranchidae</taxon>
        <taxon>Elysia</taxon>
    </lineage>
</organism>
<comment type="caution">
    <text evidence="6">The sequence shown here is derived from an EMBL/GenBank/DDBJ whole genome shotgun (WGS) entry which is preliminary data.</text>
</comment>
<gene>
    <name evidence="6" type="ORF">RRG08_023415</name>
</gene>
<feature type="region of interest" description="Disordered" evidence="5">
    <location>
        <begin position="135"/>
        <end position="164"/>
    </location>
</feature>
<evidence type="ECO:0000256" key="4">
    <source>
        <dbReference type="ARBA" id="ARBA00023098"/>
    </source>
</evidence>
<keyword evidence="4" id="KW-0443">Lipid metabolism</keyword>
<dbReference type="GO" id="GO:0003847">
    <property type="term" value="F:1-alkyl-2-acetylglycerophosphocholine esterase activity"/>
    <property type="evidence" value="ECO:0007669"/>
    <property type="project" value="UniProtKB-EC"/>
</dbReference>
<dbReference type="EC" id="3.1.1.47" evidence="1"/>
<dbReference type="EMBL" id="JAWDGP010006346">
    <property type="protein sequence ID" value="KAK3742583.1"/>
    <property type="molecule type" value="Genomic_DNA"/>
</dbReference>
<accession>A0AAE0YEI8</accession>
<feature type="compositionally biased region" description="Polar residues" evidence="5">
    <location>
        <begin position="449"/>
        <end position="466"/>
    </location>
</feature>
<name>A0AAE0YEI8_9GAST</name>
<dbReference type="AlphaFoldDB" id="A0AAE0YEI8"/>
<evidence type="ECO:0000256" key="2">
    <source>
        <dbReference type="ARBA" id="ARBA00022801"/>
    </source>
</evidence>